<organism evidence="2 3">
    <name type="scientific">Mesorhizobium hungaricum</name>
    <dbReference type="NCBI Taxonomy" id="1566387"/>
    <lineage>
        <taxon>Bacteria</taxon>
        <taxon>Pseudomonadati</taxon>
        <taxon>Pseudomonadota</taxon>
        <taxon>Alphaproteobacteria</taxon>
        <taxon>Hyphomicrobiales</taxon>
        <taxon>Phyllobacteriaceae</taxon>
        <taxon>Mesorhizobium</taxon>
    </lineage>
</organism>
<sequence>MGRRNALKTLGGGLVISILMSGRGTLAESSGVERDLDSYDWYAELSRLPGIQMSGSEKIAMLMYPGFTALDLIGPYHFLATMMGAEIYLVTNQPSLAPVKSDFGIAIQPTVTIADCPRDINILFAPGGTAGTVAAANDERTLDFMHDRALRAEFVTSVCTGSLILGAIGALRGKKATSHWSVRHLLGQFGAIPTHARVVQDGNVITGAGVSAGLDFGAGLVGRLRGEAYAQSSMLTAEYNPEPPFRGGAYEATPPLVARPIKAMFEEFVSEAKQIEVRR</sequence>
<keyword evidence="3" id="KW-1185">Reference proteome</keyword>
<proteinExistence type="predicted"/>
<dbReference type="InterPro" id="IPR052158">
    <property type="entry name" value="INH-QAR"/>
</dbReference>
<dbReference type="InterPro" id="IPR029062">
    <property type="entry name" value="Class_I_gatase-like"/>
</dbReference>
<dbReference type="InterPro" id="IPR002818">
    <property type="entry name" value="DJ-1/PfpI"/>
</dbReference>
<dbReference type="Gene3D" id="3.40.50.880">
    <property type="match status" value="1"/>
</dbReference>
<dbReference type="PANTHER" id="PTHR43130:SF2">
    <property type="entry name" value="DJ-1_PFPI DOMAIN-CONTAINING PROTEIN"/>
    <property type="match status" value="1"/>
</dbReference>
<evidence type="ECO:0000313" key="2">
    <source>
        <dbReference type="EMBL" id="OCX16567.1"/>
    </source>
</evidence>
<dbReference type="PANTHER" id="PTHR43130">
    <property type="entry name" value="ARAC-FAMILY TRANSCRIPTIONAL REGULATOR"/>
    <property type="match status" value="1"/>
</dbReference>
<dbReference type="STRING" id="1566387.QV13_14845"/>
<evidence type="ECO:0000259" key="1">
    <source>
        <dbReference type="Pfam" id="PF01965"/>
    </source>
</evidence>
<comment type="caution">
    <text evidence="2">The sequence shown here is derived from an EMBL/GenBank/DDBJ whole genome shotgun (WGS) entry which is preliminary data.</text>
</comment>
<dbReference type="SUPFAM" id="SSF52317">
    <property type="entry name" value="Class I glutamine amidotransferase-like"/>
    <property type="match status" value="1"/>
</dbReference>
<name>A0A1C2DP86_9HYPH</name>
<protein>
    <submittedName>
        <fullName evidence="2">Thiamine biosynthesis protein ThiJ</fullName>
    </submittedName>
</protein>
<evidence type="ECO:0000313" key="3">
    <source>
        <dbReference type="Proteomes" id="UP000094412"/>
    </source>
</evidence>
<dbReference type="CDD" id="cd03139">
    <property type="entry name" value="GATase1_PfpI_2"/>
    <property type="match status" value="1"/>
</dbReference>
<dbReference type="Pfam" id="PF01965">
    <property type="entry name" value="DJ-1_PfpI"/>
    <property type="match status" value="1"/>
</dbReference>
<gene>
    <name evidence="2" type="ORF">QV13_14845</name>
</gene>
<feature type="domain" description="DJ-1/PfpI" evidence="1">
    <location>
        <begin position="58"/>
        <end position="220"/>
    </location>
</feature>
<dbReference type="EMBL" id="MDEO01000033">
    <property type="protein sequence ID" value="OCX16567.1"/>
    <property type="molecule type" value="Genomic_DNA"/>
</dbReference>
<reference evidence="2 3" key="1">
    <citation type="submission" date="2016-08" db="EMBL/GenBank/DDBJ databases">
        <title>Whole genome sequence of Mesorhizobium sp. strain UASWS1009 isolated from industrial sewage.</title>
        <authorList>
            <person name="Crovadore J."/>
            <person name="Calmin G."/>
            <person name="Chablais R."/>
            <person name="Cochard B."/>
            <person name="Lefort F."/>
        </authorList>
    </citation>
    <scope>NUCLEOTIDE SEQUENCE [LARGE SCALE GENOMIC DNA]</scope>
    <source>
        <strain evidence="2 3">UASWS1009</strain>
    </source>
</reference>
<accession>A0A1C2DP86</accession>
<dbReference type="AlphaFoldDB" id="A0A1C2DP86"/>
<dbReference type="Proteomes" id="UP000094412">
    <property type="component" value="Unassembled WGS sequence"/>
</dbReference>
<dbReference type="GO" id="GO:0006355">
    <property type="term" value="P:regulation of DNA-templated transcription"/>
    <property type="evidence" value="ECO:0007669"/>
    <property type="project" value="TreeGrafter"/>
</dbReference>